<dbReference type="PROSITE" id="PS50974">
    <property type="entry name" value="ADOMET_ACTIVATION"/>
    <property type="match status" value="1"/>
</dbReference>
<comment type="cofactor">
    <cofactor evidence="2 21 22">
        <name>Zn(2+)</name>
        <dbReference type="ChEBI" id="CHEBI:29105"/>
    </cofactor>
</comment>
<keyword evidence="16 21" id="KW-0486">Methionine biosynthesis</keyword>
<dbReference type="EMBL" id="JANEWF010000027">
    <property type="protein sequence ID" value="MDA8485346.1"/>
    <property type="molecule type" value="Genomic_DNA"/>
</dbReference>
<evidence type="ECO:0000259" key="25">
    <source>
        <dbReference type="PROSITE" id="PS50974"/>
    </source>
</evidence>
<evidence type="ECO:0000256" key="21">
    <source>
        <dbReference type="PIRNR" id="PIRNR000381"/>
    </source>
</evidence>
<dbReference type="InterPro" id="IPR003726">
    <property type="entry name" value="HCY_dom"/>
</dbReference>
<evidence type="ECO:0000259" key="24">
    <source>
        <dbReference type="PROSITE" id="PS50972"/>
    </source>
</evidence>
<dbReference type="PROSITE" id="PS50970">
    <property type="entry name" value="HCY"/>
    <property type="match status" value="1"/>
</dbReference>
<evidence type="ECO:0000256" key="10">
    <source>
        <dbReference type="ARBA" id="ARBA00022628"/>
    </source>
</evidence>
<feature type="domain" description="Pterin-binding" evidence="24">
    <location>
        <begin position="359"/>
        <end position="620"/>
    </location>
</feature>
<evidence type="ECO:0000256" key="3">
    <source>
        <dbReference type="ARBA" id="ARBA00001956"/>
    </source>
</evidence>
<evidence type="ECO:0000256" key="17">
    <source>
        <dbReference type="ARBA" id="ARBA00023285"/>
    </source>
</evidence>
<evidence type="ECO:0000256" key="1">
    <source>
        <dbReference type="ARBA" id="ARBA00001700"/>
    </source>
</evidence>
<keyword evidence="15 21" id="KW-0862">Zinc</keyword>
<evidence type="ECO:0000256" key="9">
    <source>
        <dbReference type="ARBA" id="ARBA00022605"/>
    </source>
</evidence>
<protein>
    <recommendedName>
        <fullName evidence="7 20">Methionine synthase</fullName>
        <ecNumber evidence="6 20">2.1.1.13</ecNumber>
    </recommendedName>
    <alternativeName>
        <fullName evidence="19 21">5-methyltetrahydrofolate--homocysteine methyltransferase</fullName>
    </alternativeName>
</protein>
<comment type="function">
    <text evidence="18 21">Catalyzes the transfer of a methyl group from methyl-cobalamin to homocysteine, yielding enzyme-bound cob(I)alamin and methionine. Subsequently, remethylates the cofactor using methyltetrahydrofolate.</text>
</comment>
<dbReference type="Gene3D" id="1.10.288.10">
    <property type="entry name" value="Cobalamin-dependent Methionine Synthase, domain 2"/>
    <property type="match status" value="1"/>
</dbReference>
<comment type="domain">
    <text evidence="21">Modular enzyme with four functionally distinct domains. The isolated Hcy-binding domain catalyzes methyl transfer from free methylcobalamin to homocysteine. The Hcy-binding domain in association with the pterin-binding domain catalyzes the methylation of cob(I)alamin by methyltetrahydrofolate and the methylation of homocysteine. The B12-binding domain binds the cofactor. The AdoMet activation domain binds S-adenosyl-L-methionine. Under aerobic conditions cob(I)alamin can be converted to inactive cob(II)alamin. Reductive methylation by S-adenosyl-L-methionine and flavodoxin regenerates methylcobalamin.</text>
</comment>
<dbReference type="PROSITE" id="PS50972">
    <property type="entry name" value="PTERIN_BINDING"/>
    <property type="match status" value="1"/>
</dbReference>
<dbReference type="InterPro" id="IPR050554">
    <property type="entry name" value="Met_Synthase/Corrinoid"/>
</dbReference>
<dbReference type="InterPro" id="IPR036594">
    <property type="entry name" value="Meth_synthase_dom"/>
</dbReference>
<dbReference type="PANTHER" id="PTHR45833">
    <property type="entry name" value="METHIONINE SYNTHASE"/>
    <property type="match status" value="1"/>
</dbReference>
<reference evidence="28 29" key="1">
    <citation type="submission" date="2022-07" db="EMBL/GenBank/DDBJ databases">
        <title>Genome Analysis of Selected Gammaproteobacteria from Nigerian Food snails.</title>
        <authorList>
            <person name="Okafor A.C."/>
        </authorList>
    </citation>
    <scope>NUCLEOTIDE SEQUENCE [LARGE SCALE GENOMIC DNA]</scope>
    <source>
        <strain evidence="28 29">Awg 2</strain>
    </source>
</reference>
<dbReference type="InterPro" id="IPR006158">
    <property type="entry name" value="Cobalamin-bd"/>
</dbReference>
<keyword evidence="17 21" id="KW-0170">Cobalt</keyword>
<dbReference type="Gene3D" id="3.20.20.330">
    <property type="entry name" value="Homocysteine-binding-like domain"/>
    <property type="match status" value="1"/>
</dbReference>
<evidence type="ECO:0000256" key="6">
    <source>
        <dbReference type="ARBA" id="ARBA00012032"/>
    </source>
</evidence>
<keyword evidence="14" id="KW-0677">Repeat</keyword>
<feature type="domain" description="Hcy-binding" evidence="23">
    <location>
        <begin position="8"/>
        <end position="328"/>
    </location>
</feature>
<dbReference type="SMART" id="SM01018">
    <property type="entry name" value="B12-binding_2"/>
    <property type="match status" value="1"/>
</dbReference>
<dbReference type="GO" id="GO:0032259">
    <property type="term" value="P:methylation"/>
    <property type="evidence" value="ECO:0007669"/>
    <property type="project" value="UniProtKB-KW"/>
</dbReference>
<dbReference type="InterPro" id="IPR036589">
    <property type="entry name" value="HCY_dom_sf"/>
</dbReference>
<dbReference type="Gene3D" id="3.20.20.20">
    <property type="entry name" value="Dihydropteroate synthase-like"/>
    <property type="match status" value="1"/>
</dbReference>
<gene>
    <name evidence="28" type="primary">metH</name>
    <name evidence="28" type="ORF">NNO07_19945</name>
</gene>
<dbReference type="PROSITE" id="PS51332">
    <property type="entry name" value="B12_BINDING"/>
    <property type="match status" value="1"/>
</dbReference>
<keyword evidence="29" id="KW-1185">Reference proteome</keyword>
<evidence type="ECO:0000256" key="11">
    <source>
        <dbReference type="ARBA" id="ARBA00022679"/>
    </source>
</evidence>
<evidence type="ECO:0000259" key="23">
    <source>
        <dbReference type="PROSITE" id="PS50970"/>
    </source>
</evidence>
<dbReference type="EC" id="2.1.1.13" evidence="6 20"/>
<comment type="pathway">
    <text evidence="4 21">Amino-acid biosynthesis; L-methionine biosynthesis via de novo pathway; L-methionine from L-homocysteine (MetH route): step 1/1.</text>
</comment>
<evidence type="ECO:0000256" key="2">
    <source>
        <dbReference type="ARBA" id="ARBA00001947"/>
    </source>
</evidence>
<evidence type="ECO:0000256" key="15">
    <source>
        <dbReference type="ARBA" id="ARBA00022833"/>
    </source>
</evidence>
<dbReference type="Gene3D" id="3.40.50.280">
    <property type="entry name" value="Cobalamin-binding domain"/>
    <property type="match status" value="1"/>
</dbReference>
<dbReference type="Pfam" id="PF02310">
    <property type="entry name" value="B12-binding"/>
    <property type="match status" value="1"/>
</dbReference>
<evidence type="ECO:0000259" key="27">
    <source>
        <dbReference type="PROSITE" id="PS51337"/>
    </source>
</evidence>
<dbReference type="Pfam" id="PF02965">
    <property type="entry name" value="Met_synt_B12"/>
    <property type="match status" value="1"/>
</dbReference>
<evidence type="ECO:0000313" key="29">
    <source>
        <dbReference type="Proteomes" id="UP001211689"/>
    </source>
</evidence>
<dbReference type="PANTHER" id="PTHR45833:SF1">
    <property type="entry name" value="METHIONINE SYNTHASE"/>
    <property type="match status" value="1"/>
</dbReference>
<feature type="binding site" evidence="22">
    <location>
        <position position="313"/>
    </location>
    <ligand>
        <name>Zn(2+)</name>
        <dbReference type="ChEBI" id="CHEBI:29105"/>
    </ligand>
</feature>
<proteinExistence type="inferred from homology"/>
<dbReference type="InterPro" id="IPR033706">
    <property type="entry name" value="Met_synthase_B12-bd"/>
</dbReference>
<dbReference type="Gene3D" id="3.10.196.10">
    <property type="entry name" value="Vitamin B12-dependent methionine synthase, activation domain"/>
    <property type="match status" value="1"/>
</dbReference>
<dbReference type="InterPro" id="IPR003759">
    <property type="entry name" value="Cbl-bd_cap"/>
</dbReference>
<dbReference type="SUPFAM" id="SSF51717">
    <property type="entry name" value="Dihydropteroate synthetase-like"/>
    <property type="match status" value="1"/>
</dbReference>
<dbReference type="Pfam" id="PF00809">
    <property type="entry name" value="Pterin_bind"/>
    <property type="match status" value="1"/>
</dbReference>
<dbReference type="GO" id="GO:0008705">
    <property type="term" value="F:methionine synthase activity"/>
    <property type="evidence" value="ECO:0007669"/>
    <property type="project" value="UniProtKB-EC"/>
</dbReference>
<evidence type="ECO:0000256" key="20">
    <source>
        <dbReference type="NCBIfam" id="TIGR02082"/>
    </source>
</evidence>
<dbReference type="NCBIfam" id="TIGR02082">
    <property type="entry name" value="metH"/>
    <property type="match status" value="1"/>
</dbReference>
<dbReference type="CDD" id="cd02069">
    <property type="entry name" value="methionine_synthase_B12_BD"/>
    <property type="match status" value="1"/>
</dbReference>
<dbReference type="Pfam" id="PF02607">
    <property type="entry name" value="B12-binding_2"/>
    <property type="match status" value="1"/>
</dbReference>
<evidence type="ECO:0000256" key="19">
    <source>
        <dbReference type="ARBA" id="ARBA00031040"/>
    </source>
</evidence>
<dbReference type="CDD" id="cd00740">
    <property type="entry name" value="MeTr"/>
    <property type="match status" value="1"/>
</dbReference>
<comment type="similarity">
    <text evidence="5">Belongs to the vitamin-B12 dependent methionine synthase family.</text>
</comment>
<dbReference type="SUPFAM" id="SSF56507">
    <property type="entry name" value="Methionine synthase activation domain-like"/>
    <property type="match status" value="1"/>
</dbReference>
<dbReference type="Proteomes" id="UP001211689">
    <property type="component" value="Unassembled WGS sequence"/>
</dbReference>
<feature type="binding site" evidence="22">
    <location>
        <position position="314"/>
    </location>
    <ligand>
        <name>Zn(2+)</name>
        <dbReference type="ChEBI" id="CHEBI:29105"/>
    </ligand>
</feature>
<keyword evidence="8 21" id="KW-0489">Methyltransferase</keyword>
<feature type="binding site" evidence="22">
    <location>
        <position position="250"/>
    </location>
    <ligand>
        <name>Zn(2+)</name>
        <dbReference type="ChEBI" id="CHEBI:29105"/>
    </ligand>
</feature>
<evidence type="ECO:0000256" key="16">
    <source>
        <dbReference type="ARBA" id="ARBA00023167"/>
    </source>
</evidence>
<evidence type="ECO:0000259" key="26">
    <source>
        <dbReference type="PROSITE" id="PS51332"/>
    </source>
</evidence>
<dbReference type="Pfam" id="PF02574">
    <property type="entry name" value="S-methyl_trans"/>
    <property type="match status" value="1"/>
</dbReference>
<dbReference type="InterPro" id="IPR011005">
    <property type="entry name" value="Dihydropteroate_synth-like_sf"/>
</dbReference>
<organism evidence="28 29">
    <name type="scientific">Metapseudomonas resinovorans</name>
    <name type="common">Pseudomonas resinovorans</name>
    <dbReference type="NCBI Taxonomy" id="53412"/>
    <lineage>
        <taxon>Bacteria</taxon>
        <taxon>Pseudomonadati</taxon>
        <taxon>Pseudomonadota</taxon>
        <taxon>Gammaproteobacteria</taxon>
        <taxon>Pseudomonadales</taxon>
        <taxon>Pseudomonadaceae</taxon>
        <taxon>Metapseudomonas</taxon>
    </lineage>
</organism>
<dbReference type="SUPFAM" id="SSF52242">
    <property type="entry name" value="Cobalamin (vitamin B12)-binding domain"/>
    <property type="match status" value="1"/>
</dbReference>
<evidence type="ECO:0000256" key="12">
    <source>
        <dbReference type="ARBA" id="ARBA00022691"/>
    </source>
</evidence>
<dbReference type="PROSITE" id="PS51337">
    <property type="entry name" value="B12_BINDING_NTER"/>
    <property type="match status" value="1"/>
</dbReference>
<comment type="cofactor">
    <cofactor evidence="3 21">
        <name>methylcob(III)alamin</name>
        <dbReference type="ChEBI" id="CHEBI:28115"/>
    </cofactor>
</comment>
<keyword evidence="9 21" id="KW-0028">Amino-acid biosynthesis</keyword>
<dbReference type="Gene3D" id="1.10.1240.10">
    <property type="entry name" value="Methionine synthase domain"/>
    <property type="match status" value="1"/>
</dbReference>
<dbReference type="InterPro" id="IPR037010">
    <property type="entry name" value="VitB12-dep_Met_synth_activ_sf"/>
</dbReference>
<dbReference type="InterPro" id="IPR004223">
    <property type="entry name" value="VitB12-dep_Met_synth_activ_dom"/>
</dbReference>
<evidence type="ECO:0000256" key="22">
    <source>
        <dbReference type="PROSITE-ProRule" id="PRU00333"/>
    </source>
</evidence>
<evidence type="ECO:0000256" key="5">
    <source>
        <dbReference type="ARBA" id="ARBA00010398"/>
    </source>
</evidence>
<name>A0ABT4Y9F0_METRE</name>
<dbReference type="SUPFAM" id="SSF82282">
    <property type="entry name" value="Homocysteine S-methyltransferase"/>
    <property type="match status" value="1"/>
</dbReference>
<dbReference type="RefSeq" id="WP_271471726.1">
    <property type="nucleotide sequence ID" value="NZ_JANEWF010000027.1"/>
</dbReference>
<feature type="domain" description="AdoMet activation" evidence="25">
    <location>
        <begin position="900"/>
        <end position="1230"/>
    </location>
</feature>
<keyword evidence="12 21" id="KW-0949">S-adenosyl-L-methionine</keyword>
<keyword evidence="13 21" id="KW-0479">Metal-binding</keyword>
<comment type="catalytic activity">
    <reaction evidence="1 21">
        <text>(6S)-5-methyl-5,6,7,8-tetrahydrofolate + L-homocysteine = (6S)-5,6,7,8-tetrahydrofolate + L-methionine</text>
        <dbReference type="Rhea" id="RHEA:11172"/>
        <dbReference type="ChEBI" id="CHEBI:18608"/>
        <dbReference type="ChEBI" id="CHEBI:57453"/>
        <dbReference type="ChEBI" id="CHEBI:57844"/>
        <dbReference type="ChEBI" id="CHEBI:58199"/>
        <dbReference type="EC" id="2.1.1.13"/>
    </reaction>
</comment>
<keyword evidence="10 21" id="KW-0846">Cobalamin</keyword>
<feature type="domain" description="B12-binding" evidence="26">
    <location>
        <begin position="748"/>
        <end position="884"/>
    </location>
</feature>
<evidence type="ECO:0000256" key="8">
    <source>
        <dbReference type="ARBA" id="ARBA00022603"/>
    </source>
</evidence>
<evidence type="ECO:0000256" key="4">
    <source>
        <dbReference type="ARBA" id="ARBA00005178"/>
    </source>
</evidence>
<dbReference type="PIRSF" id="PIRSF000381">
    <property type="entry name" value="MetH"/>
    <property type="match status" value="1"/>
</dbReference>
<dbReference type="InterPro" id="IPR000489">
    <property type="entry name" value="Pterin-binding_dom"/>
</dbReference>
<dbReference type="InterPro" id="IPR036724">
    <property type="entry name" value="Cobalamin-bd_sf"/>
</dbReference>
<dbReference type="InterPro" id="IPR011822">
    <property type="entry name" value="MetH"/>
</dbReference>
<evidence type="ECO:0000256" key="7">
    <source>
        <dbReference type="ARBA" id="ARBA00013998"/>
    </source>
</evidence>
<keyword evidence="11 21" id="KW-0808">Transferase</keyword>
<feature type="domain" description="B12-binding N-terminal" evidence="27">
    <location>
        <begin position="651"/>
        <end position="745"/>
    </location>
</feature>
<evidence type="ECO:0000313" key="28">
    <source>
        <dbReference type="EMBL" id="MDA8485346.1"/>
    </source>
</evidence>
<comment type="caution">
    <text evidence="28">The sequence shown here is derived from an EMBL/GenBank/DDBJ whole genome shotgun (WGS) entry which is preliminary data.</text>
</comment>
<evidence type="ECO:0000256" key="13">
    <source>
        <dbReference type="ARBA" id="ARBA00022723"/>
    </source>
</evidence>
<evidence type="ECO:0000256" key="14">
    <source>
        <dbReference type="ARBA" id="ARBA00022737"/>
    </source>
</evidence>
<sequence>MSDRIARQQALQQALKERILILDGGMGTMIQSYKLQEEDYRGARFADWPSDVKGNNDLLLLTRPDVIQAIERAYLDAGADILETNTFNATRVSQADYGMEELVYELNVEGARLAREVADAKTAENPAKPRFVAGVLGPTSRTCSISPDVNNPGYRNVTFDELVENYSEATKGLIQGGSDLILIETIFDTLNAKAAIFAVQGVFEELGFELPIMISGTITDASGRTLSGQTTEAFLNSVRHAKPISIGLNCALGAKELRPYLAELAAKAETHVSAHPNAGLPNAFGEYDESPAQMAEVVEEFAASGLLNIVGGCCGTTPPHIQAIAEAVAKYPPRVIPDIPKACRLSGLEPFTIDRSSLFVNVGERTNITGSAKFARLIREENYTEALEVALQQVEAGAQVIDINMDEGMLDSQAAMVTFLNLIAGEPDISRVPIMIDSSKWEVIEAGLKCIQGKGIVNSISMKEGVEAFKHHARLCKRYGAAVVVMAFDEVGQADTAARKKEICQRSYDILVNEVGFPPEDIIFDPNIFAVATGIEEHNNYAVDFIEACAYIRDELPYALSSGGVSNVSFSFRGNNPVREAIHSVFLYHAIKNGLTMGIVNAGQLEIYDEIPAELRDKVEDVVLNRHEGSTEALLAIADNYRGGGAVKEAESEEWRSFSVEKRLEHALVKGITTFIVEDTEECRQKCARPIEVIEGPLMSGMNVVGDLFGAGKMFLPQVVKSARVMKQAVAHLIPFIEAEKGDKPEAKGKILMATVKGDVHDIGKNIVGVVLGCNGYDIVDLGVMVPAEKILQTAREQKCDIIGLSGLITPSLDEMVHVAKEMQRQGFNLPLMIGGATTSKAHTAVKIDPQYSNDAVVYVTDASRAVGVATTLLSKEMKPEYARKLREEYAEVRERTANRAARTERLAYADALANKPQYDWASHQVAKPSFTGVQVLEDIDLAVLAQYIDWTPFFISWDLAGKYPRILTDDVVGEAATALFNDAQAMLKQLIDGKLIKARAVFGFWPANQVDHDDIEVYDAHGKALARLHHLRQQTIKPDSKPNLCLADYVAPKESGITDYVGGFITTAGIGAEELAKQYEAKGDDYSAIMVKALADRLAEACAEWLHERVRKEHWGYAADEHLDNEALIKEQYKGIRPAPGYPACPDHTEKGTLFHLLDPQGTSGVTLTEHYAMFPAAAVSGWYFAHPEAQYFAVGKIERDQIESYSKRKGQDQAVSERWLAPNLGYEN</sequence>
<dbReference type="SUPFAM" id="SSF47644">
    <property type="entry name" value="Methionine synthase domain"/>
    <property type="match status" value="1"/>
</dbReference>
<evidence type="ECO:0000256" key="18">
    <source>
        <dbReference type="ARBA" id="ARBA00025552"/>
    </source>
</evidence>
<accession>A0ABT4Y9F0</accession>
<dbReference type="NCBIfam" id="NF007024">
    <property type="entry name" value="PRK09490.1"/>
    <property type="match status" value="1"/>
</dbReference>